<evidence type="ECO:0000313" key="3">
    <source>
        <dbReference type="EMBL" id="KAJ8914600.1"/>
    </source>
</evidence>
<evidence type="ECO:0000256" key="2">
    <source>
        <dbReference type="PROSITE-ProRule" id="PRU00497"/>
    </source>
</evidence>
<protein>
    <submittedName>
        <fullName evidence="3">Uncharacterized protein</fullName>
    </submittedName>
</protein>
<dbReference type="PANTHER" id="PTHR12236:SF75">
    <property type="entry name" value="CUTICULAR PROTEIN 62BB, ISOFORM A"/>
    <property type="match status" value="1"/>
</dbReference>
<name>A0AAV8VKW3_9CUCU</name>
<evidence type="ECO:0000313" key="4">
    <source>
        <dbReference type="Proteomes" id="UP001159042"/>
    </source>
</evidence>
<evidence type="ECO:0000256" key="1">
    <source>
        <dbReference type="ARBA" id="ARBA00022460"/>
    </source>
</evidence>
<dbReference type="PROSITE" id="PS51155">
    <property type="entry name" value="CHIT_BIND_RR_2"/>
    <property type="match status" value="1"/>
</dbReference>
<dbReference type="GO" id="GO:0031012">
    <property type="term" value="C:extracellular matrix"/>
    <property type="evidence" value="ECO:0007669"/>
    <property type="project" value="TreeGrafter"/>
</dbReference>
<dbReference type="PROSITE" id="PS00233">
    <property type="entry name" value="CHIT_BIND_RR_1"/>
    <property type="match status" value="1"/>
</dbReference>
<dbReference type="PANTHER" id="PTHR12236">
    <property type="entry name" value="STRUCTURAL CONTITUENT OF CUTICLE"/>
    <property type="match status" value="1"/>
</dbReference>
<dbReference type="Proteomes" id="UP001159042">
    <property type="component" value="Unassembled WGS sequence"/>
</dbReference>
<dbReference type="InterPro" id="IPR031311">
    <property type="entry name" value="CHIT_BIND_RR_consensus"/>
</dbReference>
<dbReference type="GO" id="GO:0042302">
    <property type="term" value="F:structural constituent of cuticle"/>
    <property type="evidence" value="ECO:0007669"/>
    <property type="project" value="UniProtKB-UniRule"/>
</dbReference>
<organism evidence="3 4">
    <name type="scientific">Exocentrus adspersus</name>
    <dbReference type="NCBI Taxonomy" id="1586481"/>
    <lineage>
        <taxon>Eukaryota</taxon>
        <taxon>Metazoa</taxon>
        <taxon>Ecdysozoa</taxon>
        <taxon>Arthropoda</taxon>
        <taxon>Hexapoda</taxon>
        <taxon>Insecta</taxon>
        <taxon>Pterygota</taxon>
        <taxon>Neoptera</taxon>
        <taxon>Endopterygota</taxon>
        <taxon>Coleoptera</taxon>
        <taxon>Polyphaga</taxon>
        <taxon>Cucujiformia</taxon>
        <taxon>Chrysomeloidea</taxon>
        <taxon>Cerambycidae</taxon>
        <taxon>Lamiinae</taxon>
        <taxon>Acanthocinini</taxon>
        <taxon>Exocentrus</taxon>
    </lineage>
</organism>
<gene>
    <name evidence="3" type="ORF">NQ315_017305</name>
</gene>
<comment type="caution">
    <text evidence="3">The sequence shown here is derived from an EMBL/GenBank/DDBJ whole genome shotgun (WGS) entry which is preliminary data.</text>
</comment>
<accession>A0AAV8VKW3</accession>
<dbReference type="PRINTS" id="PR00947">
    <property type="entry name" value="CUTICLE"/>
</dbReference>
<dbReference type="InterPro" id="IPR051217">
    <property type="entry name" value="Insect_Cuticle_Struc_Prot"/>
</dbReference>
<dbReference type="GO" id="GO:0005615">
    <property type="term" value="C:extracellular space"/>
    <property type="evidence" value="ECO:0007669"/>
    <property type="project" value="TreeGrafter"/>
</dbReference>
<dbReference type="Pfam" id="PF00379">
    <property type="entry name" value="Chitin_bind_4"/>
    <property type="match status" value="1"/>
</dbReference>
<dbReference type="InterPro" id="IPR000618">
    <property type="entry name" value="Insect_cuticle"/>
</dbReference>
<reference evidence="3 4" key="1">
    <citation type="journal article" date="2023" name="Insect Mol. Biol.">
        <title>Genome sequencing provides insights into the evolution of gene families encoding plant cell wall-degrading enzymes in longhorned beetles.</title>
        <authorList>
            <person name="Shin N.R."/>
            <person name="Okamura Y."/>
            <person name="Kirsch R."/>
            <person name="Pauchet Y."/>
        </authorList>
    </citation>
    <scope>NUCLEOTIDE SEQUENCE [LARGE SCALE GENOMIC DNA]</scope>
    <source>
        <strain evidence="3">EAD_L_NR</strain>
    </source>
</reference>
<dbReference type="AlphaFoldDB" id="A0AAV8VKW3"/>
<sequence>MEVPSIHCPPPRKVQLLLQESESPDYITTATKNKVEHENKLERKKKRKCLQANLKKVFLKPALHPRMRPGPDPGTTRFMDSRFCILISKPSMIYDAIPVMVQEENILTTLRHAHVVLGFKSEEVIVLLLALATFCRGAVVVAPLARLADATFDPNPSYSFAYDVQDALTGNSKGQVESRANGVVQGQYNVADPDGTRRIVDYVADPVNGFNAVVRKAPQVVATAPVVEARAAPLSKVPGRMQK</sequence>
<proteinExistence type="predicted"/>
<dbReference type="EMBL" id="JANEYG010000068">
    <property type="protein sequence ID" value="KAJ8914600.1"/>
    <property type="molecule type" value="Genomic_DNA"/>
</dbReference>
<keyword evidence="1 2" id="KW-0193">Cuticle</keyword>
<keyword evidence="4" id="KW-1185">Reference proteome</keyword>